<dbReference type="AlphaFoldDB" id="A0A645BXA0"/>
<organism evidence="1">
    <name type="scientific">bioreactor metagenome</name>
    <dbReference type="NCBI Taxonomy" id="1076179"/>
    <lineage>
        <taxon>unclassified sequences</taxon>
        <taxon>metagenomes</taxon>
        <taxon>ecological metagenomes</taxon>
    </lineage>
</organism>
<sequence>MFKVASLGDGEQIGGMVGGEIEQSVLLGNHESALLAQWDSIW</sequence>
<reference evidence="1" key="1">
    <citation type="submission" date="2019-08" db="EMBL/GenBank/DDBJ databases">
        <authorList>
            <person name="Kucharzyk K."/>
            <person name="Murdoch R.W."/>
            <person name="Higgins S."/>
            <person name="Loffler F."/>
        </authorList>
    </citation>
    <scope>NUCLEOTIDE SEQUENCE</scope>
</reference>
<proteinExistence type="predicted"/>
<evidence type="ECO:0000313" key="1">
    <source>
        <dbReference type="EMBL" id="MPM69932.1"/>
    </source>
</evidence>
<name>A0A645BXA0_9ZZZZ</name>
<comment type="caution">
    <text evidence="1">The sequence shown here is derived from an EMBL/GenBank/DDBJ whole genome shotgun (WGS) entry which is preliminary data.</text>
</comment>
<gene>
    <name evidence="1" type="ORF">SDC9_116880</name>
</gene>
<accession>A0A645BXA0</accession>
<dbReference type="EMBL" id="VSSQ01023166">
    <property type="protein sequence ID" value="MPM69932.1"/>
    <property type="molecule type" value="Genomic_DNA"/>
</dbReference>
<protein>
    <submittedName>
        <fullName evidence="1">Uncharacterized protein</fullName>
    </submittedName>
</protein>